<keyword evidence="1" id="KW-0812">Transmembrane</keyword>
<organism evidence="2 3">
    <name type="scientific">Beta vulgaris subsp. vulgaris</name>
    <name type="common">Beet</name>
    <dbReference type="NCBI Taxonomy" id="3555"/>
    <lineage>
        <taxon>Eukaryota</taxon>
        <taxon>Viridiplantae</taxon>
        <taxon>Streptophyta</taxon>
        <taxon>Embryophyta</taxon>
        <taxon>Tracheophyta</taxon>
        <taxon>Spermatophyta</taxon>
        <taxon>Magnoliopsida</taxon>
        <taxon>eudicotyledons</taxon>
        <taxon>Gunneridae</taxon>
        <taxon>Pentapetalae</taxon>
        <taxon>Caryophyllales</taxon>
        <taxon>Chenopodiaceae</taxon>
        <taxon>Betoideae</taxon>
        <taxon>Beta</taxon>
    </lineage>
</organism>
<evidence type="ECO:0000313" key="3">
    <source>
        <dbReference type="Proteomes" id="UP000035740"/>
    </source>
</evidence>
<evidence type="ECO:0000256" key="1">
    <source>
        <dbReference type="SAM" id="Phobius"/>
    </source>
</evidence>
<dbReference type="OMA" id="WAYARII"/>
<keyword evidence="3" id="KW-1185">Reference proteome</keyword>
<dbReference type="EMBL" id="KQ090201">
    <property type="protein sequence ID" value="KMS99773.1"/>
    <property type="molecule type" value="Genomic_DNA"/>
</dbReference>
<gene>
    <name evidence="2" type="ORF">BVRB_1g020670</name>
</gene>
<feature type="transmembrane region" description="Helical" evidence="1">
    <location>
        <begin position="12"/>
        <end position="30"/>
    </location>
</feature>
<accession>A0A0J8BIF5</accession>
<dbReference type="Gramene" id="KMS99773">
    <property type="protein sequence ID" value="KMS99773"/>
    <property type="gene ID" value="BVRB_1g020670"/>
</dbReference>
<dbReference type="Proteomes" id="UP000035740">
    <property type="component" value="Unassembled WGS sequence"/>
</dbReference>
<keyword evidence="1" id="KW-0472">Membrane</keyword>
<proteinExistence type="predicted"/>
<sequence length="79" mass="9365">MSTLPSQRWGYIRIITGTIAGGILGFYVMYRTENFYKAKWDERLKKYEEDKLKKEKTQLESEDTLFITDDSRSQQSSNE</sequence>
<evidence type="ECO:0000313" key="2">
    <source>
        <dbReference type="EMBL" id="KMS99773.1"/>
    </source>
</evidence>
<keyword evidence="1" id="KW-1133">Transmembrane helix</keyword>
<reference evidence="2 3" key="1">
    <citation type="journal article" date="2014" name="Nature">
        <title>The genome of the recently domesticated crop plant sugar beet (Beta vulgaris).</title>
        <authorList>
            <person name="Dohm J.C."/>
            <person name="Minoche A.E."/>
            <person name="Holtgrawe D."/>
            <person name="Capella-Gutierrez S."/>
            <person name="Zakrzewski F."/>
            <person name="Tafer H."/>
            <person name="Rupp O."/>
            <person name="Sorensen T.R."/>
            <person name="Stracke R."/>
            <person name="Reinhardt R."/>
            <person name="Goesmann A."/>
            <person name="Kraft T."/>
            <person name="Schulz B."/>
            <person name="Stadler P.F."/>
            <person name="Schmidt T."/>
            <person name="Gabaldon T."/>
            <person name="Lehrach H."/>
            <person name="Weisshaar B."/>
            <person name="Himmelbauer H."/>
        </authorList>
    </citation>
    <scope>NUCLEOTIDE SEQUENCE [LARGE SCALE GENOMIC DNA]</scope>
    <source>
        <tissue evidence="2">Taproot</tissue>
    </source>
</reference>
<protein>
    <submittedName>
        <fullName evidence="2">Uncharacterized protein</fullName>
    </submittedName>
</protein>
<name>A0A0J8BIF5_BETVV</name>
<dbReference type="AlphaFoldDB" id="A0A0J8BIF5"/>